<evidence type="ECO:0000313" key="7">
    <source>
        <dbReference type="Proteomes" id="UP000178106"/>
    </source>
</evidence>
<accession>A0A1G2DZ00</accession>
<feature type="non-terminal residue" evidence="6">
    <location>
        <position position="1"/>
    </location>
</feature>
<evidence type="ECO:0000256" key="3">
    <source>
        <dbReference type="ARBA" id="ARBA00023054"/>
    </source>
</evidence>
<comment type="similarity">
    <text evidence="2">Belongs to the membrane fusion protein (MFP) (TC 8.A.1) family.</text>
</comment>
<evidence type="ECO:0000256" key="1">
    <source>
        <dbReference type="ARBA" id="ARBA00004196"/>
    </source>
</evidence>
<dbReference type="EMBL" id="MHLU01000100">
    <property type="protein sequence ID" value="OGZ18271.1"/>
    <property type="molecule type" value="Genomic_DNA"/>
</dbReference>
<dbReference type="PANTHER" id="PTHR32347:SF23">
    <property type="entry name" value="BLL5650 PROTEIN"/>
    <property type="match status" value="1"/>
</dbReference>
<dbReference type="InterPro" id="IPR058792">
    <property type="entry name" value="Beta-barrel_RND_2"/>
</dbReference>
<proteinExistence type="inferred from homology"/>
<comment type="subcellular location">
    <subcellularLocation>
        <location evidence="1">Cell envelope</location>
    </subcellularLocation>
</comment>
<dbReference type="GO" id="GO:0030313">
    <property type="term" value="C:cell envelope"/>
    <property type="evidence" value="ECO:0007669"/>
    <property type="project" value="UniProtKB-SubCell"/>
</dbReference>
<comment type="caution">
    <text evidence="6">The sequence shown here is derived from an EMBL/GenBank/DDBJ whole genome shotgun (WGS) entry which is preliminary data.</text>
</comment>
<dbReference type="InterPro" id="IPR006143">
    <property type="entry name" value="RND_pump_MFP"/>
</dbReference>
<dbReference type="NCBIfam" id="TIGR01730">
    <property type="entry name" value="RND_mfp"/>
    <property type="match status" value="1"/>
</dbReference>
<dbReference type="AlphaFoldDB" id="A0A1G2DZ00"/>
<evidence type="ECO:0000256" key="2">
    <source>
        <dbReference type="ARBA" id="ARBA00009477"/>
    </source>
</evidence>
<dbReference type="PANTHER" id="PTHR32347">
    <property type="entry name" value="EFFLUX SYSTEM COMPONENT YKNX-RELATED"/>
    <property type="match status" value="1"/>
</dbReference>
<dbReference type="Gene3D" id="6.20.50.140">
    <property type="match status" value="1"/>
</dbReference>
<dbReference type="Pfam" id="PF25954">
    <property type="entry name" value="Beta-barrel_RND_2"/>
    <property type="match status" value="1"/>
</dbReference>
<evidence type="ECO:0000313" key="6">
    <source>
        <dbReference type="EMBL" id="OGZ18271.1"/>
    </source>
</evidence>
<organism evidence="6 7">
    <name type="scientific">Candidatus Lloydbacteria bacterium RIFOXYC12_FULL_46_25</name>
    <dbReference type="NCBI Taxonomy" id="1798670"/>
    <lineage>
        <taxon>Bacteria</taxon>
        <taxon>Candidatus Lloydiibacteriota</taxon>
    </lineage>
</organism>
<feature type="domain" description="CusB-like beta-barrel" evidence="4">
    <location>
        <begin position="329"/>
        <end position="405"/>
    </location>
</feature>
<protein>
    <submittedName>
        <fullName evidence="6">Uncharacterized protein</fullName>
    </submittedName>
</protein>
<gene>
    <name evidence="6" type="ORF">A2494_01630</name>
</gene>
<dbReference type="GO" id="GO:0016020">
    <property type="term" value="C:membrane"/>
    <property type="evidence" value="ECO:0007669"/>
    <property type="project" value="InterPro"/>
</dbReference>
<evidence type="ECO:0000259" key="4">
    <source>
        <dbReference type="Pfam" id="PF25954"/>
    </source>
</evidence>
<evidence type="ECO:0000259" key="5">
    <source>
        <dbReference type="Pfam" id="PF25973"/>
    </source>
</evidence>
<dbReference type="SUPFAM" id="SSF111369">
    <property type="entry name" value="HlyD-like secretion proteins"/>
    <property type="match status" value="1"/>
</dbReference>
<feature type="domain" description="CzcB-like barrel-sandwich hybrid" evidence="5">
    <location>
        <begin position="22"/>
        <end position="318"/>
    </location>
</feature>
<dbReference type="Gene3D" id="2.40.30.170">
    <property type="match status" value="1"/>
</dbReference>
<name>A0A1G2DZ00_9BACT</name>
<dbReference type="Gene3D" id="2.40.50.100">
    <property type="match status" value="2"/>
</dbReference>
<reference evidence="6 7" key="1">
    <citation type="journal article" date="2016" name="Nat. Commun.">
        <title>Thousands of microbial genomes shed light on interconnected biogeochemical processes in an aquifer system.</title>
        <authorList>
            <person name="Anantharaman K."/>
            <person name="Brown C.T."/>
            <person name="Hug L.A."/>
            <person name="Sharon I."/>
            <person name="Castelle C.J."/>
            <person name="Probst A.J."/>
            <person name="Thomas B.C."/>
            <person name="Singh A."/>
            <person name="Wilkins M.J."/>
            <person name="Karaoz U."/>
            <person name="Brodie E.L."/>
            <person name="Williams K.H."/>
            <person name="Hubbard S.S."/>
            <person name="Banfield J.F."/>
        </authorList>
    </citation>
    <scope>NUCLEOTIDE SEQUENCE [LARGE SCALE GENOMIC DNA]</scope>
</reference>
<dbReference type="Proteomes" id="UP000178106">
    <property type="component" value="Unassembled WGS sequence"/>
</dbReference>
<dbReference type="GO" id="GO:0022857">
    <property type="term" value="F:transmembrane transporter activity"/>
    <property type="evidence" value="ECO:0007669"/>
    <property type="project" value="InterPro"/>
</dbReference>
<sequence>QEVSVTGRVSPDAEVSLAFERGGRVVTMPRDVGTHVRAGDTLVRLDATELDAQRAQAKANLDYELVKLAELKKGVRAEDVAVSAARVESAKVSLRDARKNTLDKMATAYTVADDAIRNKTDKFYRNPRTRNPEFSAPVTDTKLVSDLQQSRVLIEDLLVSWEMKMSSWNDATDIVVAMEESEASLGEVKEYLDKLGLAINGILPSSSATQTTIDGWKLDVSTARTSVNSVISSVVTAEQTYRASVEALKISENELMLKQSGATPEAIAAQEARITGVRATLSGYDAQISKTVLTAPFSGVITKQDAKLGQSITPNIPVVSLMSDGKYKIEANIPEVDLAKISLGDHARVTLDAYGSDVAFPATVSAIDPAETIVEGVSTYKITLRFDEKDARVRSGMTPNIDISTDKREDVIMIPSRALTTKDGQKIVRVLEGEIPREVVVEIGLRGSDGNVEVVSGLSVGERVITFEQE</sequence>
<dbReference type="InterPro" id="IPR058647">
    <property type="entry name" value="BSH_CzcB-like"/>
</dbReference>
<dbReference type="InterPro" id="IPR050465">
    <property type="entry name" value="UPF0194_transport"/>
</dbReference>
<keyword evidence="3" id="KW-0175">Coiled coil</keyword>
<dbReference type="Pfam" id="PF25973">
    <property type="entry name" value="BSH_CzcB"/>
    <property type="match status" value="1"/>
</dbReference>